<evidence type="ECO:0000256" key="2">
    <source>
        <dbReference type="ARBA" id="ARBA00023015"/>
    </source>
</evidence>
<dbReference type="Gene3D" id="1.10.1740.10">
    <property type="match status" value="1"/>
</dbReference>
<dbReference type="CDD" id="cd06171">
    <property type="entry name" value="Sigma70_r4"/>
    <property type="match status" value="1"/>
</dbReference>
<dbReference type="SUPFAM" id="SSF88946">
    <property type="entry name" value="Sigma2 domain of RNA polymerase sigma factors"/>
    <property type="match status" value="1"/>
</dbReference>
<keyword evidence="3" id="KW-0731">Sigma factor</keyword>
<feature type="domain" description="RNA polymerase sigma-70 region 4" evidence="8">
    <location>
        <begin position="266"/>
        <end position="313"/>
    </location>
</feature>
<keyword evidence="4" id="KW-0238">DNA-binding</keyword>
<feature type="region of interest" description="Disordered" evidence="6">
    <location>
        <begin position="70"/>
        <end position="99"/>
    </location>
</feature>
<dbReference type="Pfam" id="PF04545">
    <property type="entry name" value="Sigma70_r4"/>
    <property type="match status" value="1"/>
</dbReference>
<dbReference type="InterPro" id="IPR039425">
    <property type="entry name" value="RNA_pol_sigma-70-like"/>
</dbReference>
<dbReference type="PANTHER" id="PTHR43133">
    <property type="entry name" value="RNA POLYMERASE ECF-TYPE SIGMA FACTO"/>
    <property type="match status" value="1"/>
</dbReference>
<dbReference type="Proteomes" id="UP000503540">
    <property type="component" value="Chromosome"/>
</dbReference>
<keyword evidence="2" id="KW-0805">Transcription regulation</keyword>
<dbReference type="Pfam" id="PF04542">
    <property type="entry name" value="Sigma70_r2"/>
    <property type="match status" value="1"/>
</dbReference>
<dbReference type="NCBIfam" id="NF007228">
    <property type="entry name" value="PRK09646.1"/>
    <property type="match status" value="1"/>
</dbReference>
<name>A0A6G9Y7E9_9NOCA</name>
<evidence type="ECO:0000256" key="4">
    <source>
        <dbReference type="ARBA" id="ARBA00023125"/>
    </source>
</evidence>
<keyword evidence="5" id="KW-0804">Transcription</keyword>
<evidence type="ECO:0000256" key="5">
    <source>
        <dbReference type="ARBA" id="ARBA00023163"/>
    </source>
</evidence>
<dbReference type="AlphaFoldDB" id="A0A6G9Y7E9"/>
<dbReference type="InterPro" id="IPR007627">
    <property type="entry name" value="RNA_pol_sigma70_r2"/>
</dbReference>
<evidence type="ECO:0000313" key="10">
    <source>
        <dbReference type="Proteomes" id="UP000503540"/>
    </source>
</evidence>
<dbReference type="InterPro" id="IPR036388">
    <property type="entry name" value="WH-like_DNA-bd_sf"/>
</dbReference>
<accession>A0A6G9Y7E9</accession>
<comment type="similarity">
    <text evidence="1">Belongs to the sigma-70 factor family. ECF subfamily.</text>
</comment>
<keyword evidence="10" id="KW-1185">Reference proteome</keyword>
<dbReference type="SUPFAM" id="SSF88659">
    <property type="entry name" value="Sigma3 and sigma4 domains of RNA polymerase sigma factors"/>
    <property type="match status" value="1"/>
</dbReference>
<organism evidence="9 10">
    <name type="scientific">Nocardia arthritidis</name>
    <dbReference type="NCBI Taxonomy" id="228602"/>
    <lineage>
        <taxon>Bacteria</taxon>
        <taxon>Bacillati</taxon>
        <taxon>Actinomycetota</taxon>
        <taxon>Actinomycetes</taxon>
        <taxon>Mycobacteriales</taxon>
        <taxon>Nocardiaceae</taxon>
        <taxon>Nocardia</taxon>
    </lineage>
</organism>
<dbReference type="KEGG" id="nah:F5544_05935"/>
<dbReference type="EMBL" id="CP046172">
    <property type="protein sequence ID" value="QIS09098.1"/>
    <property type="molecule type" value="Genomic_DNA"/>
</dbReference>
<dbReference type="GO" id="GO:0006352">
    <property type="term" value="P:DNA-templated transcription initiation"/>
    <property type="evidence" value="ECO:0007669"/>
    <property type="project" value="InterPro"/>
</dbReference>
<evidence type="ECO:0000259" key="8">
    <source>
        <dbReference type="Pfam" id="PF04545"/>
    </source>
</evidence>
<dbReference type="InterPro" id="IPR013325">
    <property type="entry name" value="RNA_pol_sigma_r2"/>
</dbReference>
<sequence>MSRVEFQTNNLPANNWRYECRRMFTDVDTVAITNDSSATTKVRRNGTAGSAFRGRYRRVTACPRTGRMACRGSSQNRWDTGGLPAPPGGSKSSHGATVVTDDTEWSVVTTRPPAAEGDSFRREAFPPSVDSAVSARAAESIELAALLHRCGRSDQEAFAELYDRTCARVFGLVLRVLHDPGYAEETTQEVYLQIWRTAASFDPEKGSAVTWLMTLAHRRAVDRVRAEQAHTTREVAYGIRVLGNEFDEVTEEVERRLEQQAVLDGLATLTETQREAISLAYYGGRTYAEVAHYLGVGLPTVKSRIRDGLTRLKRSLGVT</sequence>
<protein>
    <submittedName>
        <fullName evidence="9">Sigma-70 family RNA polymerase sigma factor</fullName>
    </submittedName>
</protein>
<evidence type="ECO:0000256" key="3">
    <source>
        <dbReference type="ARBA" id="ARBA00023082"/>
    </source>
</evidence>
<feature type="domain" description="RNA polymerase sigma-70 region 2" evidence="7">
    <location>
        <begin position="161"/>
        <end position="228"/>
    </location>
</feature>
<dbReference type="NCBIfam" id="TIGR02937">
    <property type="entry name" value="sigma70-ECF"/>
    <property type="match status" value="1"/>
</dbReference>
<dbReference type="InterPro" id="IPR007630">
    <property type="entry name" value="RNA_pol_sigma70_r4"/>
</dbReference>
<dbReference type="InterPro" id="IPR014284">
    <property type="entry name" value="RNA_pol_sigma-70_dom"/>
</dbReference>
<proteinExistence type="inferred from homology"/>
<dbReference type="Gene3D" id="1.10.10.10">
    <property type="entry name" value="Winged helix-like DNA-binding domain superfamily/Winged helix DNA-binding domain"/>
    <property type="match status" value="1"/>
</dbReference>
<evidence type="ECO:0000256" key="1">
    <source>
        <dbReference type="ARBA" id="ARBA00010641"/>
    </source>
</evidence>
<evidence type="ECO:0000313" key="9">
    <source>
        <dbReference type="EMBL" id="QIS09098.1"/>
    </source>
</evidence>
<reference evidence="9 10" key="1">
    <citation type="journal article" date="2019" name="ACS Chem. Biol.">
        <title>Identification and Mobilization of a Cryptic Antibiotic Biosynthesis Gene Locus from a Human-Pathogenic Nocardia Isolate.</title>
        <authorList>
            <person name="Herisse M."/>
            <person name="Ishida K."/>
            <person name="Porter J.L."/>
            <person name="Howden B."/>
            <person name="Hertweck C."/>
            <person name="Stinear T.P."/>
            <person name="Pidot S.J."/>
        </authorList>
    </citation>
    <scope>NUCLEOTIDE SEQUENCE [LARGE SCALE GENOMIC DNA]</scope>
    <source>
        <strain evidence="9 10">AUSMDU00012717</strain>
    </source>
</reference>
<dbReference type="GO" id="GO:0016987">
    <property type="term" value="F:sigma factor activity"/>
    <property type="evidence" value="ECO:0007669"/>
    <property type="project" value="UniProtKB-KW"/>
</dbReference>
<evidence type="ECO:0000256" key="6">
    <source>
        <dbReference type="SAM" id="MobiDB-lite"/>
    </source>
</evidence>
<dbReference type="InterPro" id="IPR013324">
    <property type="entry name" value="RNA_pol_sigma_r3/r4-like"/>
</dbReference>
<dbReference type="PANTHER" id="PTHR43133:SF66">
    <property type="entry name" value="ECF RNA POLYMERASE SIGMA FACTOR SIGK"/>
    <property type="match status" value="1"/>
</dbReference>
<evidence type="ECO:0000259" key="7">
    <source>
        <dbReference type="Pfam" id="PF04542"/>
    </source>
</evidence>
<dbReference type="GO" id="GO:0003677">
    <property type="term" value="F:DNA binding"/>
    <property type="evidence" value="ECO:0007669"/>
    <property type="project" value="UniProtKB-KW"/>
</dbReference>
<gene>
    <name evidence="9" type="ORF">F5544_05935</name>
</gene>